<proteinExistence type="predicted"/>
<reference evidence="1 2" key="1">
    <citation type="submission" date="2019-05" db="EMBL/GenBank/DDBJ databases">
        <title>Another draft genome of Portunus trituberculatus and its Hox gene families provides insights of decapod evolution.</title>
        <authorList>
            <person name="Jeong J.-H."/>
            <person name="Song I."/>
            <person name="Kim S."/>
            <person name="Choi T."/>
            <person name="Kim D."/>
            <person name="Ryu S."/>
            <person name="Kim W."/>
        </authorList>
    </citation>
    <scope>NUCLEOTIDE SEQUENCE [LARGE SCALE GENOMIC DNA]</scope>
    <source>
        <tissue evidence="1">Muscle</tissue>
    </source>
</reference>
<protein>
    <submittedName>
        <fullName evidence="1">Uncharacterized protein</fullName>
    </submittedName>
</protein>
<organism evidence="1 2">
    <name type="scientific">Portunus trituberculatus</name>
    <name type="common">Swimming crab</name>
    <name type="synonym">Neptunus trituberculatus</name>
    <dbReference type="NCBI Taxonomy" id="210409"/>
    <lineage>
        <taxon>Eukaryota</taxon>
        <taxon>Metazoa</taxon>
        <taxon>Ecdysozoa</taxon>
        <taxon>Arthropoda</taxon>
        <taxon>Crustacea</taxon>
        <taxon>Multicrustacea</taxon>
        <taxon>Malacostraca</taxon>
        <taxon>Eumalacostraca</taxon>
        <taxon>Eucarida</taxon>
        <taxon>Decapoda</taxon>
        <taxon>Pleocyemata</taxon>
        <taxon>Brachyura</taxon>
        <taxon>Eubrachyura</taxon>
        <taxon>Portunoidea</taxon>
        <taxon>Portunidae</taxon>
        <taxon>Portuninae</taxon>
        <taxon>Portunus</taxon>
    </lineage>
</organism>
<evidence type="ECO:0000313" key="1">
    <source>
        <dbReference type="EMBL" id="MPC88316.1"/>
    </source>
</evidence>
<sequence length="69" mass="7954">MRLAIPSRTKLEITLRFLATGDSYQPLELLFRVPACTICKFLPEVFATIKHVLFDYVKVGLKTVVYHKL</sequence>
<comment type="caution">
    <text evidence="1">The sequence shown here is derived from an EMBL/GenBank/DDBJ whole genome shotgun (WGS) entry which is preliminary data.</text>
</comment>
<dbReference type="Proteomes" id="UP000324222">
    <property type="component" value="Unassembled WGS sequence"/>
</dbReference>
<keyword evidence="2" id="KW-1185">Reference proteome</keyword>
<evidence type="ECO:0000313" key="2">
    <source>
        <dbReference type="Proteomes" id="UP000324222"/>
    </source>
</evidence>
<accession>A0A5B7J2V2</accession>
<dbReference type="AlphaFoldDB" id="A0A5B7J2V2"/>
<name>A0A5B7J2V2_PORTR</name>
<gene>
    <name evidence="1" type="ORF">E2C01_083217</name>
</gene>
<dbReference type="EMBL" id="VSRR010077435">
    <property type="protein sequence ID" value="MPC88316.1"/>
    <property type="molecule type" value="Genomic_DNA"/>
</dbReference>